<keyword evidence="2" id="KW-1185">Reference proteome</keyword>
<dbReference type="Proteomes" id="UP000076830">
    <property type="component" value="Chromosome"/>
</dbReference>
<dbReference type="NCBIfam" id="TIGR04509">
    <property type="entry name" value="mod_pep_NH_fam"/>
    <property type="match status" value="1"/>
</dbReference>
<dbReference type="AlphaFoldDB" id="A0A161HIG8"/>
<accession>A0A161HIG8</accession>
<gene>
    <name evidence="1" type="ORF">I596_80</name>
</gene>
<reference evidence="1 2" key="1">
    <citation type="submission" date="2016-04" db="EMBL/GenBank/DDBJ databases">
        <title>Complete genome sequence of Dokdonella koreensis DS-123T.</title>
        <authorList>
            <person name="Kim J.F."/>
            <person name="Lee H."/>
            <person name="Kwak M.-J."/>
        </authorList>
    </citation>
    <scope>NUCLEOTIDE SEQUENCE [LARGE SCALE GENOMIC DNA]</scope>
    <source>
        <strain evidence="1 2">DS-123</strain>
    </source>
</reference>
<sequence length="93" mass="10032">MGECELTAAQAEALLKRVATDDTFRALFQAAPAKALSVLGIPDDIIINLPAACLIPKTLASKATLDDLLKKYREVTVNAAMGMNVPWIKMEQC</sequence>
<dbReference type="OrthoDB" id="5959633at2"/>
<dbReference type="EMBL" id="CP015249">
    <property type="protein sequence ID" value="ANB16120.1"/>
    <property type="molecule type" value="Genomic_DNA"/>
</dbReference>
<evidence type="ECO:0000313" key="2">
    <source>
        <dbReference type="Proteomes" id="UP000076830"/>
    </source>
</evidence>
<organism evidence="1 2">
    <name type="scientific">Dokdonella koreensis DS-123</name>
    <dbReference type="NCBI Taxonomy" id="1300342"/>
    <lineage>
        <taxon>Bacteria</taxon>
        <taxon>Pseudomonadati</taxon>
        <taxon>Pseudomonadota</taxon>
        <taxon>Gammaproteobacteria</taxon>
        <taxon>Lysobacterales</taxon>
        <taxon>Rhodanobacteraceae</taxon>
        <taxon>Dokdonella</taxon>
    </lineage>
</organism>
<dbReference type="KEGG" id="dko:I596_80"/>
<name>A0A161HIG8_9GAMM</name>
<dbReference type="RefSeq" id="WP_067642577.1">
    <property type="nucleotide sequence ID" value="NZ_CP015249.1"/>
</dbReference>
<proteinExistence type="predicted"/>
<evidence type="ECO:0000313" key="1">
    <source>
        <dbReference type="EMBL" id="ANB16120.1"/>
    </source>
</evidence>
<dbReference type="InterPro" id="IPR030976">
    <property type="entry name" value="Mod_pep_NH_fam"/>
</dbReference>
<protein>
    <submittedName>
        <fullName evidence="1">Uncharacterized protein</fullName>
    </submittedName>
</protein>